<dbReference type="Gene3D" id="1.10.150.770">
    <property type="match status" value="1"/>
</dbReference>
<evidence type="ECO:0000256" key="15">
    <source>
        <dbReference type="ARBA" id="ARBA00023316"/>
    </source>
</evidence>
<evidence type="ECO:0000313" key="19">
    <source>
        <dbReference type="EMBL" id="SIT66819.1"/>
    </source>
</evidence>
<dbReference type="GO" id="GO:0005886">
    <property type="term" value="C:plasma membrane"/>
    <property type="evidence" value="ECO:0007669"/>
    <property type="project" value="UniProtKB-UniRule"/>
</dbReference>
<dbReference type="EMBL" id="FTPK01000001">
    <property type="protein sequence ID" value="SIT66819.1"/>
    <property type="molecule type" value="Genomic_DNA"/>
</dbReference>
<feature type="active site" description="Acyl-ester intermediate" evidence="16">
    <location>
        <position position="292"/>
    </location>
</feature>
<dbReference type="GO" id="GO:0008360">
    <property type="term" value="P:regulation of cell shape"/>
    <property type="evidence" value="ECO:0007669"/>
    <property type="project" value="UniProtKB-KW"/>
</dbReference>
<dbReference type="RefSeq" id="WP_076754960.1">
    <property type="nucleotide sequence ID" value="NZ_CP023018.1"/>
</dbReference>
<feature type="domain" description="Penicillin-binding protein transpeptidase" evidence="17">
    <location>
        <begin position="245"/>
        <end position="541"/>
    </location>
</feature>
<keyword evidence="5 16" id="KW-0121">Carboxypeptidase</keyword>
<keyword evidence="8 16" id="KW-0378">Hydrolase</keyword>
<dbReference type="GO" id="GO:0000917">
    <property type="term" value="P:division septum assembly"/>
    <property type="evidence" value="ECO:0007669"/>
    <property type="project" value="UniProtKB-KW"/>
</dbReference>
<evidence type="ECO:0000256" key="12">
    <source>
        <dbReference type="ARBA" id="ARBA00023136"/>
    </source>
</evidence>
<dbReference type="GO" id="GO:0008955">
    <property type="term" value="F:peptidoglycan glycosyltransferase activity"/>
    <property type="evidence" value="ECO:0007669"/>
    <property type="project" value="InterPro"/>
</dbReference>
<dbReference type="InterPro" id="IPR050515">
    <property type="entry name" value="Beta-lactam/transpept"/>
</dbReference>
<evidence type="ECO:0000256" key="7">
    <source>
        <dbReference type="ARBA" id="ARBA00022692"/>
    </source>
</evidence>
<dbReference type="GO" id="GO:0043093">
    <property type="term" value="P:FtsZ-dependent cytokinesis"/>
    <property type="evidence" value="ECO:0007669"/>
    <property type="project" value="UniProtKB-UniRule"/>
</dbReference>
<dbReference type="GO" id="GO:0071555">
    <property type="term" value="P:cell wall organization"/>
    <property type="evidence" value="ECO:0007669"/>
    <property type="project" value="UniProtKB-KW"/>
</dbReference>
<dbReference type="STRING" id="233100.SAMN05216526_0700"/>
<dbReference type="Gene3D" id="3.90.1310.10">
    <property type="entry name" value="Penicillin-binding protein 2a (Domain 2)"/>
    <property type="match status" value="1"/>
</dbReference>
<keyword evidence="13 16" id="KW-0717">Septation</keyword>
<dbReference type="PANTHER" id="PTHR30627:SF1">
    <property type="entry name" value="PEPTIDOGLYCAN D,D-TRANSPEPTIDASE FTSI"/>
    <property type="match status" value="1"/>
</dbReference>
<evidence type="ECO:0000256" key="3">
    <source>
        <dbReference type="ARBA" id="ARBA00022519"/>
    </source>
</evidence>
<gene>
    <name evidence="16" type="primary">ftsI</name>
    <name evidence="19" type="ORF">SAMN05216526_0700</name>
</gene>
<name>A0A1R3VQ40_9GAMM</name>
<sequence length="570" mass="62251">MKQPAAYQVRTRRWLVLGAFALGFSLVIVRAFDLQVMQRDFLQGEGDARQLRVVSLPAHRGMILDRHGEPMAVSTPVDAVWANPRITLAQAPDLSALAAVLGMDEAALNERLSSRAQREFVYLRRQVTPDVAAQVTELNIAGVGLRREYRRYYPLGEAAAQLLGVTNIDDEGQEGLELAFESQLAGAPGAKRVLRDLHGRVIRDVEHIRAPRPGQNLQLTIDQRLQYLAYRELKSAVQAHGARAGSAVLMDIRTGDLLAVVNQPSLNPNNRETLHPDSFRNRAFIDVLEPGSTLKPFIVMAALQSGQVQPSSLLETSPGTMRVGSHTVRDIRNYGRIDVSTMLVKSSNVGATQLALQLEPRQMWQTLFRAGFGQRTGSGFPGEASGILRDFIDWREVDRAVLGFGYGVSVTLLQLTRAYAALAHEGQMVQPRLLMTEAAPRFETVMPVESAELVMQMLESSVGREGTGWRAAIEGYRIAGKTGTTRKAGPGGYLEGRYQALFAGVAPASDPRLALVVMIDEPSGNEFFGGQVAAPVFRNIMSGALRLLDIPPDHLPELRTVADPSRGGPA</sequence>
<evidence type="ECO:0000256" key="2">
    <source>
        <dbReference type="ARBA" id="ARBA00022475"/>
    </source>
</evidence>
<dbReference type="Pfam" id="PF03717">
    <property type="entry name" value="PBP_dimer"/>
    <property type="match status" value="1"/>
</dbReference>
<evidence type="ECO:0000259" key="17">
    <source>
        <dbReference type="Pfam" id="PF00905"/>
    </source>
</evidence>
<evidence type="ECO:0000256" key="14">
    <source>
        <dbReference type="ARBA" id="ARBA00023306"/>
    </source>
</evidence>
<keyword evidence="2 16" id="KW-1003">Cell membrane</keyword>
<keyword evidence="12 16" id="KW-0472">Membrane</keyword>
<evidence type="ECO:0000256" key="5">
    <source>
        <dbReference type="ARBA" id="ARBA00022645"/>
    </source>
</evidence>
<protein>
    <recommendedName>
        <fullName evidence="16">Peptidoglycan D,D-transpeptidase FtsI</fullName>
        <ecNumber evidence="16">3.4.16.4</ecNumber>
    </recommendedName>
    <alternativeName>
        <fullName evidence="16">Penicillin-binding protein 3</fullName>
        <shortName evidence="16">PBP-3</shortName>
    </alternativeName>
</protein>
<dbReference type="HAMAP" id="MF_02080">
    <property type="entry name" value="FtsI_transpept"/>
    <property type="match status" value="1"/>
</dbReference>
<evidence type="ECO:0000256" key="13">
    <source>
        <dbReference type="ARBA" id="ARBA00023210"/>
    </source>
</evidence>
<keyword evidence="20" id="KW-1185">Reference proteome</keyword>
<evidence type="ECO:0000256" key="9">
    <source>
        <dbReference type="ARBA" id="ARBA00022960"/>
    </source>
</evidence>
<keyword evidence="10 16" id="KW-0573">Peptidoglycan synthesis</keyword>
<dbReference type="Pfam" id="PF00905">
    <property type="entry name" value="Transpeptidase"/>
    <property type="match status" value="1"/>
</dbReference>
<dbReference type="UniPathway" id="UPA00219"/>
<dbReference type="InterPro" id="IPR037532">
    <property type="entry name" value="FtsI_transpept"/>
</dbReference>
<dbReference type="SUPFAM" id="SSF56519">
    <property type="entry name" value="Penicillin binding protein dimerisation domain"/>
    <property type="match status" value="1"/>
</dbReference>
<keyword evidence="14 16" id="KW-0131">Cell cycle</keyword>
<comment type="pathway">
    <text evidence="16">Cell wall biogenesis; peptidoglycan biosynthesis.</text>
</comment>
<dbReference type="OrthoDB" id="9766847at2"/>
<dbReference type="InterPro" id="IPR001460">
    <property type="entry name" value="PCN-bd_Tpept"/>
</dbReference>
<evidence type="ECO:0000256" key="1">
    <source>
        <dbReference type="ARBA" id="ARBA00004370"/>
    </source>
</evidence>
<keyword evidence="4 16" id="KW-0132">Cell division</keyword>
<evidence type="ECO:0000259" key="18">
    <source>
        <dbReference type="Pfam" id="PF03717"/>
    </source>
</evidence>
<accession>A0A1R3VQ40</accession>
<keyword evidence="3 16" id="KW-0997">Cell inner membrane</keyword>
<keyword evidence="15 16" id="KW-0961">Cell wall biogenesis/degradation</keyword>
<keyword evidence="9 16" id="KW-0133">Cell shape</keyword>
<evidence type="ECO:0000256" key="16">
    <source>
        <dbReference type="HAMAP-Rule" id="MF_02080"/>
    </source>
</evidence>
<comment type="subcellular location">
    <subcellularLocation>
        <location evidence="1">Membrane</location>
    </subcellularLocation>
</comment>
<comment type="similarity">
    <text evidence="16">Belongs to the transpeptidase family. FtsI subfamily.</text>
</comment>
<dbReference type="GO" id="GO:0009252">
    <property type="term" value="P:peptidoglycan biosynthetic process"/>
    <property type="evidence" value="ECO:0007669"/>
    <property type="project" value="UniProtKB-UniRule"/>
</dbReference>
<dbReference type="InterPro" id="IPR005311">
    <property type="entry name" value="PBP_dimer"/>
</dbReference>
<evidence type="ECO:0000256" key="6">
    <source>
        <dbReference type="ARBA" id="ARBA00022670"/>
    </source>
</evidence>
<comment type="catalytic activity">
    <reaction evidence="16">
        <text>Preferential cleavage: (Ac)2-L-Lys-D-Ala-|-D-Ala. Also transpeptidation of peptidyl-alanyl moieties that are N-acyl substituents of D-alanine.</text>
        <dbReference type="EC" id="3.4.16.4"/>
    </reaction>
</comment>
<proteinExistence type="inferred from homology"/>
<evidence type="ECO:0000313" key="20">
    <source>
        <dbReference type="Proteomes" id="UP000223759"/>
    </source>
</evidence>
<keyword evidence="11 16" id="KW-1133">Transmembrane helix</keyword>
<reference evidence="19 20" key="1">
    <citation type="submission" date="2017-01" db="EMBL/GenBank/DDBJ databases">
        <authorList>
            <person name="Mah S.A."/>
            <person name="Swanson W.J."/>
            <person name="Moy G.W."/>
            <person name="Vacquier V.D."/>
        </authorList>
    </citation>
    <scope>NUCLEOTIDE SEQUENCE [LARGE SCALE GENOMIC DNA]</scope>
    <source>
        <strain evidence="19 20">M9</strain>
    </source>
</reference>
<dbReference type="EC" id="3.4.16.4" evidence="16"/>
<dbReference type="GO" id="GO:0006508">
    <property type="term" value="P:proteolysis"/>
    <property type="evidence" value="ECO:0007669"/>
    <property type="project" value="UniProtKB-KW"/>
</dbReference>
<dbReference type="InterPro" id="IPR012338">
    <property type="entry name" value="Beta-lactam/transpept-like"/>
</dbReference>
<evidence type="ECO:0000256" key="11">
    <source>
        <dbReference type="ARBA" id="ARBA00022989"/>
    </source>
</evidence>
<dbReference type="AlphaFoldDB" id="A0A1R3VQ40"/>
<dbReference type="InterPro" id="IPR036138">
    <property type="entry name" value="PBP_dimer_sf"/>
</dbReference>
<dbReference type="Gene3D" id="3.30.450.330">
    <property type="match status" value="1"/>
</dbReference>
<dbReference type="Gene3D" id="3.40.710.10">
    <property type="entry name" value="DD-peptidase/beta-lactamase superfamily"/>
    <property type="match status" value="1"/>
</dbReference>
<organism evidence="19 20">
    <name type="scientific">Ectothiorhodosinus mongolicus</name>
    <dbReference type="NCBI Taxonomy" id="233100"/>
    <lineage>
        <taxon>Bacteria</taxon>
        <taxon>Pseudomonadati</taxon>
        <taxon>Pseudomonadota</taxon>
        <taxon>Gammaproteobacteria</taxon>
        <taxon>Chromatiales</taxon>
        <taxon>Ectothiorhodospiraceae</taxon>
        <taxon>Ectothiorhodosinus</taxon>
    </lineage>
</organism>
<dbReference type="Proteomes" id="UP000223759">
    <property type="component" value="Unassembled WGS sequence"/>
</dbReference>
<evidence type="ECO:0000256" key="10">
    <source>
        <dbReference type="ARBA" id="ARBA00022984"/>
    </source>
</evidence>
<evidence type="ECO:0000256" key="8">
    <source>
        <dbReference type="ARBA" id="ARBA00022801"/>
    </source>
</evidence>
<comment type="function">
    <text evidence="16">Catalyzes cross-linking of the peptidoglycan cell wall at the division septum.</text>
</comment>
<dbReference type="GO" id="GO:0009002">
    <property type="term" value="F:serine-type D-Ala-D-Ala carboxypeptidase activity"/>
    <property type="evidence" value="ECO:0007669"/>
    <property type="project" value="UniProtKB-UniRule"/>
</dbReference>
<dbReference type="SUPFAM" id="SSF56601">
    <property type="entry name" value="beta-lactamase/transpeptidase-like"/>
    <property type="match status" value="1"/>
</dbReference>
<dbReference type="PANTHER" id="PTHR30627">
    <property type="entry name" value="PEPTIDOGLYCAN D,D-TRANSPEPTIDASE"/>
    <property type="match status" value="1"/>
</dbReference>
<dbReference type="GO" id="GO:0008658">
    <property type="term" value="F:penicillin binding"/>
    <property type="evidence" value="ECO:0007669"/>
    <property type="project" value="InterPro"/>
</dbReference>
<keyword evidence="6 16" id="KW-0645">Protease</keyword>
<keyword evidence="7 16" id="KW-0812">Transmembrane</keyword>
<feature type="domain" description="Penicillin-binding protein dimerisation" evidence="18">
    <location>
        <begin position="56"/>
        <end position="204"/>
    </location>
</feature>
<evidence type="ECO:0000256" key="4">
    <source>
        <dbReference type="ARBA" id="ARBA00022618"/>
    </source>
</evidence>